<comment type="function">
    <text evidence="7">Allows the formation of correctly charged Gln-tRNA(Gln) through the transamidation of misacylated Glu-tRNA(Gln) in organisms which lack glutaminyl-tRNA synthetase. The reaction takes place in the presence of glutamine and ATP through an activated gamma-phospho-Glu-tRNA(Gln).</text>
</comment>
<evidence type="ECO:0000313" key="9">
    <source>
        <dbReference type="EMBL" id="QEC71136.1"/>
    </source>
</evidence>
<dbReference type="AlphaFoldDB" id="A0A5B8VKI4"/>
<keyword evidence="9" id="KW-0808">Transferase</keyword>
<dbReference type="SUPFAM" id="SSF75304">
    <property type="entry name" value="Amidase signature (AS) enzymes"/>
    <property type="match status" value="1"/>
</dbReference>
<dbReference type="PANTHER" id="PTHR11895">
    <property type="entry name" value="TRANSAMIDASE"/>
    <property type="match status" value="1"/>
</dbReference>
<comment type="similarity">
    <text evidence="7">Belongs to the amidase family. GatA subfamily.</text>
</comment>
<evidence type="ECO:0000256" key="2">
    <source>
        <dbReference type="ARBA" id="ARBA00014428"/>
    </source>
</evidence>
<reference evidence="9 10" key="1">
    <citation type="journal article" date="2017" name="Int. J. Syst. Evol. Microbiol.">
        <title>Arachidicoccus ginsenosidivorans sp. nov., with ginsenoside-converting activity isolated from ginseng cultivating soil.</title>
        <authorList>
            <person name="Siddiqi M.Z."/>
            <person name="Aslam Z."/>
            <person name="Im W.T."/>
        </authorList>
    </citation>
    <scope>NUCLEOTIDE SEQUENCE [LARGE SCALE GENOMIC DNA]</scope>
    <source>
        <strain evidence="9 10">Gsoil 809</strain>
    </source>
</reference>
<evidence type="ECO:0000256" key="5">
    <source>
        <dbReference type="ARBA" id="ARBA00022840"/>
    </source>
</evidence>
<feature type="active site" description="Charge relay system" evidence="7">
    <location>
        <position position="77"/>
    </location>
</feature>
<dbReference type="EC" id="6.3.5.7" evidence="7"/>
<dbReference type="OrthoDB" id="9811471at2"/>
<protein>
    <recommendedName>
        <fullName evidence="2 7">Glutamyl-tRNA(Gln) amidotransferase subunit A</fullName>
        <shortName evidence="7">Glu-ADT subunit A</shortName>
        <ecNumber evidence="7">6.3.5.7</ecNumber>
    </recommendedName>
</protein>
<dbReference type="InterPro" id="IPR004412">
    <property type="entry name" value="GatA"/>
</dbReference>
<evidence type="ECO:0000256" key="6">
    <source>
        <dbReference type="ARBA" id="ARBA00022917"/>
    </source>
</evidence>
<feature type="active site" description="Acyl-ester intermediate" evidence="7">
    <location>
        <position position="176"/>
    </location>
</feature>
<dbReference type="KEGG" id="agi:FSB73_05030"/>
<evidence type="ECO:0000256" key="4">
    <source>
        <dbReference type="ARBA" id="ARBA00022741"/>
    </source>
</evidence>
<evidence type="ECO:0000259" key="8">
    <source>
        <dbReference type="Pfam" id="PF01425"/>
    </source>
</evidence>
<name>A0A5B8VKI4_9BACT</name>
<proteinExistence type="inferred from homology"/>
<keyword evidence="6 7" id="KW-0648">Protein biosynthesis</keyword>
<keyword evidence="5 7" id="KW-0067">ATP-binding</keyword>
<evidence type="ECO:0000256" key="7">
    <source>
        <dbReference type="HAMAP-Rule" id="MF_00120"/>
    </source>
</evidence>
<dbReference type="GO" id="GO:0050567">
    <property type="term" value="F:glutaminyl-tRNA synthase (glutamine-hydrolyzing) activity"/>
    <property type="evidence" value="ECO:0007669"/>
    <property type="project" value="UniProtKB-UniRule"/>
</dbReference>
<dbReference type="GO" id="GO:0006412">
    <property type="term" value="P:translation"/>
    <property type="evidence" value="ECO:0007669"/>
    <property type="project" value="UniProtKB-UniRule"/>
</dbReference>
<keyword evidence="4 7" id="KW-0547">Nucleotide-binding</keyword>
<keyword evidence="10" id="KW-1185">Reference proteome</keyword>
<dbReference type="HAMAP" id="MF_00120">
    <property type="entry name" value="GatA"/>
    <property type="match status" value="1"/>
</dbReference>
<dbReference type="Proteomes" id="UP000321291">
    <property type="component" value="Chromosome"/>
</dbReference>
<comment type="subunit">
    <text evidence="1 7">Heterotrimer of A, B and C subunits.</text>
</comment>
<dbReference type="EMBL" id="CP042434">
    <property type="protein sequence ID" value="QEC71136.1"/>
    <property type="molecule type" value="Genomic_DNA"/>
</dbReference>
<dbReference type="InterPro" id="IPR023631">
    <property type="entry name" value="Amidase_dom"/>
</dbReference>
<sequence>MFSFTSIKNYLDDLQHQRTSCQEAVNHFLLRISEKSNLNAFLEVFEKEAIERARQLDDARSAGAPLGKLHGVVIGLKDVISYQNHTLSASSKMLAKYTAVYNATVVDRLLKEGAIIIGRQNCDEFAMGSSSEHSAYGAVLNDADHTRVPGGSSGGSAVAVQAGLCMVSLGSDTGGSVRQPADFCGVIGLKPSYGRISRYGLIAYASTFDQIGIFSSTVPDAALVLEVIAGEDQMDSTVSQAPVEAYSQLLAPAVKADKKYKLAYFRQALEHPSLDPEIKSAITGLIERLIAQGHTVTPIEFELLDYVVPTYYVLTTAEASTNLSRYDGVKFGHQTAAECSDLTEFYKRNRSEGFGKEVKKRIMLGTFVLSAFYFDAYFAKAQQIRRLLQEKSAEIFNNFDALISPNAPCVAFKLGEKQADATEMYLADIYTVFANLVGIPGISLPLFRNNDGIPFGIQLMSDQLKELSLLTLSDQLMQAEGKN</sequence>
<gene>
    <name evidence="7 9" type="primary">gatA</name>
    <name evidence="9" type="ORF">FSB73_05030</name>
</gene>
<dbReference type="GO" id="GO:0016740">
    <property type="term" value="F:transferase activity"/>
    <property type="evidence" value="ECO:0007669"/>
    <property type="project" value="UniProtKB-KW"/>
</dbReference>
<comment type="catalytic activity">
    <reaction evidence="7">
        <text>L-glutamyl-tRNA(Gln) + L-glutamine + ATP + H2O = L-glutaminyl-tRNA(Gln) + L-glutamate + ADP + phosphate + H(+)</text>
        <dbReference type="Rhea" id="RHEA:17521"/>
        <dbReference type="Rhea" id="RHEA-COMP:9681"/>
        <dbReference type="Rhea" id="RHEA-COMP:9684"/>
        <dbReference type="ChEBI" id="CHEBI:15377"/>
        <dbReference type="ChEBI" id="CHEBI:15378"/>
        <dbReference type="ChEBI" id="CHEBI:29985"/>
        <dbReference type="ChEBI" id="CHEBI:30616"/>
        <dbReference type="ChEBI" id="CHEBI:43474"/>
        <dbReference type="ChEBI" id="CHEBI:58359"/>
        <dbReference type="ChEBI" id="CHEBI:78520"/>
        <dbReference type="ChEBI" id="CHEBI:78521"/>
        <dbReference type="ChEBI" id="CHEBI:456216"/>
        <dbReference type="EC" id="6.3.5.7"/>
    </reaction>
</comment>
<feature type="active site" description="Charge relay system" evidence="7">
    <location>
        <position position="152"/>
    </location>
</feature>
<keyword evidence="3 7" id="KW-0436">Ligase</keyword>
<dbReference type="InterPro" id="IPR036928">
    <property type="entry name" value="AS_sf"/>
</dbReference>
<evidence type="ECO:0000313" key="10">
    <source>
        <dbReference type="Proteomes" id="UP000321291"/>
    </source>
</evidence>
<accession>A0A5B8VKI4</accession>
<dbReference type="PANTHER" id="PTHR11895:SF7">
    <property type="entry name" value="GLUTAMYL-TRNA(GLN) AMIDOTRANSFERASE SUBUNIT A, MITOCHONDRIAL"/>
    <property type="match status" value="1"/>
</dbReference>
<dbReference type="GO" id="GO:0005524">
    <property type="term" value="F:ATP binding"/>
    <property type="evidence" value="ECO:0007669"/>
    <property type="project" value="UniProtKB-KW"/>
</dbReference>
<dbReference type="Pfam" id="PF01425">
    <property type="entry name" value="Amidase"/>
    <property type="match status" value="1"/>
</dbReference>
<dbReference type="InterPro" id="IPR000120">
    <property type="entry name" value="Amidase"/>
</dbReference>
<feature type="domain" description="Amidase" evidence="8">
    <location>
        <begin position="23"/>
        <end position="470"/>
    </location>
</feature>
<dbReference type="Gene3D" id="3.90.1300.10">
    <property type="entry name" value="Amidase signature (AS) domain"/>
    <property type="match status" value="1"/>
</dbReference>
<evidence type="ECO:0000256" key="3">
    <source>
        <dbReference type="ARBA" id="ARBA00022598"/>
    </source>
</evidence>
<evidence type="ECO:0000256" key="1">
    <source>
        <dbReference type="ARBA" id="ARBA00011123"/>
    </source>
</evidence>
<dbReference type="GO" id="GO:0030956">
    <property type="term" value="C:glutamyl-tRNA(Gln) amidotransferase complex"/>
    <property type="evidence" value="ECO:0007669"/>
    <property type="project" value="InterPro"/>
</dbReference>
<organism evidence="9 10">
    <name type="scientific">Arachidicoccus ginsenosidivorans</name>
    <dbReference type="NCBI Taxonomy" id="496057"/>
    <lineage>
        <taxon>Bacteria</taxon>
        <taxon>Pseudomonadati</taxon>
        <taxon>Bacteroidota</taxon>
        <taxon>Chitinophagia</taxon>
        <taxon>Chitinophagales</taxon>
        <taxon>Chitinophagaceae</taxon>
        <taxon>Arachidicoccus</taxon>
    </lineage>
</organism>
<dbReference type="NCBIfam" id="TIGR00132">
    <property type="entry name" value="gatA"/>
    <property type="match status" value="1"/>
</dbReference>